<sequence length="385" mass="43703">MQQNSSHPHKLLGVLIGGSGLIGGTLAHYFKTETPESIEIRAPSSKKLSIRNAGDIRDYLNRVRPNFVINTAIAPIDADGQLSFEVNYLGALNLARAAAALQIPYIHISSAATLPNGSNLTEEDQLPLSGALNNYSKSKLMVEKTLRYMHRTTGLDYTNIRLGVVYGEHDHKIQGFHRLFFSIADESMPVLFTKKGVMHSYSSSNKLPYFVHHVLQNRREFSGETYHFVDKEPVELANLILTIKSYLELKTPREIYIPYPLATSGKKFLEILLKVFSRIGLKGDLPAELLFLESFYKTQTLSSLKLRQSSFVDPMPEETIHTRLPSTVIYYLTRWSHQNLIATWNEEMIQPSSRDDDFRSNPEELLHSIHMDSTSPFRELRPLDP</sequence>
<dbReference type="Gene3D" id="3.40.50.720">
    <property type="entry name" value="NAD(P)-binding Rossmann-like Domain"/>
    <property type="match status" value="1"/>
</dbReference>
<evidence type="ECO:0000313" key="4">
    <source>
        <dbReference type="Proteomes" id="UP000599024"/>
    </source>
</evidence>
<dbReference type="Proteomes" id="UP000599024">
    <property type="component" value="Unassembled WGS sequence"/>
</dbReference>
<dbReference type="AlphaFoldDB" id="A0A8J6NAT0"/>
<dbReference type="SUPFAM" id="SSF51735">
    <property type="entry name" value="NAD(P)-binding Rossmann-fold domains"/>
    <property type="match status" value="1"/>
</dbReference>
<evidence type="ECO:0000313" key="3">
    <source>
        <dbReference type="EMBL" id="MBC8208564.1"/>
    </source>
</evidence>
<feature type="domain" description="NAD-dependent epimerase/dehydratase" evidence="2">
    <location>
        <begin position="15"/>
        <end position="172"/>
    </location>
</feature>
<accession>A0A8J6NAT0</accession>
<dbReference type="InterPro" id="IPR001509">
    <property type="entry name" value="Epimerase_deHydtase"/>
</dbReference>
<protein>
    <submittedName>
        <fullName evidence="3">NAD(P)-dependent oxidoreductase</fullName>
    </submittedName>
</protein>
<evidence type="ECO:0000259" key="2">
    <source>
        <dbReference type="Pfam" id="PF01370"/>
    </source>
</evidence>
<proteinExistence type="inferred from homology"/>
<reference evidence="3 4" key="1">
    <citation type="submission" date="2020-08" db="EMBL/GenBank/DDBJ databases">
        <title>Bridging the membrane lipid divide: bacteria of the FCB group superphylum have the potential to synthesize archaeal ether lipids.</title>
        <authorList>
            <person name="Villanueva L."/>
            <person name="Von Meijenfeldt F.A.B."/>
            <person name="Westbye A.B."/>
            <person name="Yadav S."/>
            <person name="Hopmans E.C."/>
            <person name="Dutilh B.E."/>
            <person name="Sinninghe Damste J.S."/>
        </authorList>
    </citation>
    <scope>NUCLEOTIDE SEQUENCE [LARGE SCALE GENOMIC DNA]</scope>
    <source>
        <strain evidence="3">NIOZ-UU81</strain>
    </source>
</reference>
<gene>
    <name evidence="3" type="ORF">H8E79_05305</name>
</gene>
<name>A0A8J6NAT0_9BACT</name>
<evidence type="ECO:0000256" key="1">
    <source>
        <dbReference type="ARBA" id="ARBA00007637"/>
    </source>
</evidence>
<dbReference type="EMBL" id="JACNLK010000045">
    <property type="protein sequence ID" value="MBC8208564.1"/>
    <property type="molecule type" value="Genomic_DNA"/>
</dbReference>
<dbReference type="InterPro" id="IPR036291">
    <property type="entry name" value="NAD(P)-bd_dom_sf"/>
</dbReference>
<dbReference type="PANTHER" id="PTHR43000">
    <property type="entry name" value="DTDP-D-GLUCOSE 4,6-DEHYDRATASE-RELATED"/>
    <property type="match status" value="1"/>
</dbReference>
<organism evidence="3 4">
    <name type="scientific">Candidatus Desulfatifera sulfidica</name>
    <dbReference type="NCBI Taxonomy" id="2841691"/>
    <lineage>
        <taxon>Bacteria</taxon>
        <taxon>Pseudomonadati</taxon>
        <taxon>Thermodesulfobacteriota</taxon>
        <taxon>Desulfobulbia</taxon>
        <taxon>Desulfobulbales</taxon>
        <taxon>Desulfobulbaceae</taxon>
        <taxon>Candidatus Desulfatifera</taxon>
    </lineage>
</organism>
<comment type="similarity">
    <text evidence="1">Belongs to the NAD(P)-dependent epimerase/dehydratase family.</text>
</comment>
<comment type="caution">
    <text evidence="3">The sequence shown here is derived from an EMBL/GenBank/DDBJ whole genome shotgun (WGS) entry which is preliminary data.</text>
</comment>
<dbReference type="Pfam" id="PF01370">
    <property type="entry name" value="Epimerase"/>
    <property type="match status" value="1"/>
</dbReference>